<protein>
    <submittedName>
        <fullName evidence="9">TraM recognition domain-containing protein</fullName>
    </submittedName>
</protein>
<evidence type="ECO:0000256" key="3">
    <source>
        <dbReference type="ARBA" id="ARBA00022475"/>
    </source>
</evidence>
<keyword evidence="5 8" id="KW-1133">Transmembrane helix</keyword>
<evidence type="ECO:0000313" key="9">
    <source>
        <dbReference type="EMBL" id="MDJ1505252.1"/>
    </source>
</evidence>
<dbReference type="AlphaFoldDB" id="A0AAE3RCH8"/>
<organism evidence="9 10">
    <name type="scientific">Xanthocytophaga agilis</name>
    <dbReference type="NCBI Taxonomy" id="3048010"/>
    <lineage>
        <taxon>Bacteria</taxon>
        <taxon>Pseudomonadati</taxon>
        <taxon>Bacteroidota</taxon>
        <taxon>Cytophagia</taxon>
        <taxon>Cytophagales</taxon>
        <taxon>Rhodocytophagaceae</taxon>
        <taxon>Xanthocytophaga</taxon>
    </lineage>
</organism>
<comment type="similarity">
    <text evidence="2">Belongs to the VirD4/TraG family.</text>
</comment>
<evidence type="ECO:0000256" key="8">
    <source>
        <dbReference type="SAM" id="Phobius"/>
    </source>
</evidence>
<evidence type="ECO:0000256" key="2">
    <source>
        <dbReference type="ARBA" id="ARBA00008806"/>
    </source>
</evidence>
<dbReference type="Proteomes" id="UP001232063">
    <property type="component" value="Unassembled WGS sequence"/>
</dbReference>
<evidence type="ECO:0000256" key="6">
    <source>
        <dbReference type="ARBA" id="ARBA00023136"/>
    </source>
</evidence>
<feature type="transmembrane region" description="Helical" evidence="8">
    <location>
        <begin position="52"/>
        <end position="71"/>
    </location>
</feature>
<gene>
    <name evidence="9" type="ORF">QNI22_31645</name>
</gene>
<comment type="caution">
    <text evidence="9">The sequence shown here is derived from an EMBL/GenBank/DDBJ whole genome shotgun (WGS) entry which is preliminary data.</text>
</comment>
<feature type="region of interest" description="Disordered" evidence="7">
    <location>
        <begin position="522"/>
        <end position="550"/>
    </location>
</feature>
<dbReference type="EMBL" id="JASJOU010000015">
    <property type="protein sequence ID" value="MDJ1505252.1"/>
    <property type="molecule type" value="Genomic_DNA"/>
</dbReference>
<dbReference type="PANTHER" id="PTHR37937">
    <property type="entry name" value="CONJUGATIVE TRANSFER: DNA TRANSPORT"/>
    <property type="match status" value="1"/>
</dbReference>
<reference evidence="9" key="1">
    <citation type="submission" date="2023-05" db="EMBL/GenBank/DDBJ databases">
        <authorList>
            <person name="Zhang X."/>
        </authorList>
    </citation>
    <scope>NUCLEOTIDE SEQUENCE</scope>
    <source>
        <strain evidence="9">BD1B2-1</strain>
    </source>
</reference>
<dbReference type="SUPFAM" id="SSF52540">
    <property type="entry name" value="P-loop containing nucleoside triphosphate hydrolases"/>
    <property type="match status" value="1"/>
</dbReference>
<dbReference type="InterPro" id="IPR003688">
    <property type="entry name" value="TraG/VirD4"/>
</dbReference>
<proteinExistence type="inferred from homology"/>
<dbReference type="CDD" id="cd01127">
    <property type="entry name" value="TrwB_TraG_TraD_VirD4"/>
    <property type="match status" value="1"/>
</dbReference>
<dbReference type="RefSeq" id="WP_314517150.1">
    <property type="nucleotide sequence ID" value="NZ_JASJOU010000015.1"/>
</dbReference>
<dbReference type="InterPro" id="IPR051539">
    <property type="entry name" value="T4SS-coupling_protein"/>
</dbReference>
<sequence length="630" mass="71014">MQSHSQQLQFYFLLILLAGFCTAEYFFLGLIPSDSKLYLMGLKLFAKAGLPVRALFCILYPLAFAMRPIRLQDQQGRKNEKVRRKKSVWRKLFLVAFFILGACVLCSLHYNPYFRISFPLSMSMIALGGYFTGQWMRRQPVSRSVLKNDHKKNENAYSFHFQGKDLHGRAGSWVNIVNPFRGTLVIGGAGSGKSHSVAEPILAQAAQKGYCGILYDFKFPTLTNFAYSQYQNTNQQANQEDKLSFWIVNFEDMQRTHRINPLNPAYIPVASYASEYALSIINNLLPETIAKPDFWSRSAQSLLTATIWYLKKYYPRYCTIPHAVNLIVYKDYTVLLEKLATDFECASMIRSILTAVEMKASNQTAGMVSTLQLGLGRINTPEICYVLSGDEVSLDLNDPKSPKVLCIGTSPTLSETFSPVISCLVTVALKLMNQQGKRHSYVLLDEAPTLYIPHLDQLPATARSNKVATIYMAQDFSQMRKQYGQNEAEVLISNLNNQFFGRVANLHTAEYVSRLFGKEERVIRSESSSDNRPRGFLMGQKGNGSQGSSVSHSLQERTVIHPQELLNLAVGHFVGTTVETVQTSFSMSFVPPRYKSDSIPPIRQIDQKDILENYNRIILESSALLEGVLS</sequence>
<feature type="compositionally biased region" description="Basic and acidic residues" evidence="7">
    <location>
        <begin position="522"/>
        <end position="533"/>
    </location>
</feature>
<dbReference type="Pfam" id="PF02534">
    <property type="entry name" value="T4SS-DNA_transf"/>
    <property type="match status" value="1"/>
</dbReference>
<evidence type="ECO:0000313" key="10">
    <source>
        <dbReference type="Proteomes" id="UP001232063"/>
    </source>
</evidence>
<name>A0AAE3RCH8_9BACT</name>
<dbReference type="InterPro" id="IPR027417">
    <property type="entry name" value="P-loop_NTPase"/>
</dbReference>
<feature type="transmembrane region" description="Helical" evidence="8">
    <location>
        <begin position="12"/>
        <end position="32"/>
    </location>
</feature>
<evidence type="ECO:0000256" key="5">
    <source>
        <dbReference type="ARBA" id="ARBA00022989"/>
    </source>
</evidence>
<keyword evidence="4 8" id="KW-0812">Transmembrane</keyword>
<evidence type="ECO:0000256" key="4">
    <source>
        <dbReference type="ARBA" id="ARBA00022692"/>
    </source>
</evidence>
<dbReference type="Gene3D" id="3.40.50.300">
    <property type="entry name" value="P-loop containing nucleotide triphosphate hydrolases"/>
    <property type="match status" value="1"/>
</dbReference>
<comment type="subcellular location">
    <subcellularLocation>
        <location evidence="1">Cell membrane</location>
        <topology evidence="1">Multi-pass membrane protein</topology>
    </subcellularLocation>
</comment>
<keyword evidence="3" id="KW-1003">Cell membrane</keyword>
<accession>A0AAE3RCH8</accession>
<evidence type="ECO:0000256" key="1">
    <source>
        <dbReference type="ARBA" id="ARBA00004651"/>
    </source>
</evidence>
<dbReference type="GO" id="GO:0005886">
    <property type="term" value="C:plasma membrane"/>
    <property type="evidence" value="ECO:0007669"/>
    <property type="project" value="UniProtKB-SubCell"/>
</dbReference>
<dbReference type="PANTHER" id="PTHR37937:SF1">
    <property type="entry name" value="CONJUGATIVE TRANSFER: DNA TRANSPORT"/>
    <property type="match status" value="1"/>
</dbReference>
<keyword evidence="10" id="KW-1185">Reference proteome</keyword>
<feature type="transmembrane region" description="Helical" evidence="8">
    <location>
        <begin position="92"/>
        <end position="110"/>
    </location>
</feature>
<keyword evidence="6 8" id="KW-0472">Membrane</keyword>
<evidence type="ECO:0000256" key="7">
    <source>
        <dbReference type="SAM" id="MobiDB-lite"/>
    </source>
</evidence>